<feature type="compositionally biased region" description="Basic and acidic residues" evidence="6">
    <location>
        <begin position="308"/>
        <end position="318"/>
    </location>
</feature>
<reference evidence="8" key="1">
    <citation type="submission" date="2015-02" db="EMBL/GenBank/DDBJ databases">
        <authorList>
            <person name="Gon?alves P."/>
        </authorList>
    </citation>
    <scope>NUCLEOTIDE SEQUENCE [LARGE SCALE GENOMIC DNA]</scope>
</reference>
<evidence type="ECO:0000256" key="1">
    <source>
        <dbReference type="ARBA" id="ARBA00004123"/>
    </source>
</evidence>
<keyword evidence="4" id="KW-0234">DNA repair</keyword>
<dbReference type="GO" id="GO:0000077">
    <property type="term" value="P:DNA damage checkpoint signaling"/>
    <property type="evidence" value="ECO:0007669"/>
    <property type="project" value="InterPro"/>
</dbReference>
<dbReference type="OrthoDB" id="337581at2759"/>
<comment type="subcellular location">
    <subcellularLocation>
        <location evidence="1">Nucleus</location>
    </subcellularLocation>
</comment>
<feature type="region of interest" description="Disordered" evidence="6">
    <location>
        <begin position="103"/>
        <end position="134"/>
    </location>
</feature>
<dbReference type="Pfam" id="PF02144">
    <property type="entry name" value="Rad1"/>
    <property type="match status" value="1"/>
</dbReference>
<keyword evidence="5" id="KW-0539">Nucleus</keyword>
<dbReference type="EMBL" id="CENE01000009">
    <property type="protein sequence ID" value="CEQ40850.1"/>
    <property type="molecule type" value="Genomic_DNA"/>
</dbReference>
<name>A0A0D6EMK4_SPOSA</name>
<evidence type="ECO:0000256" key="6">
    <source>
        <dbReference type="SAM" id="MobiDB-lite"/>
    </source>
</evidence>
<dbReference type="InterPro" id="IPR003027">
    <property type="entry name" value="Rec1_exonuc_Ustilaginaceae"/>
</dbReference>
<organism evidence="7 8">
    <name type="scientific">Sporidiobolus salmonicolor</name>
    <name type="common">Yeast-like fungus</name>
    <name type="synonym">Sporobolomyces salmonicolor</name>
    <dbReference type="NCBI Taxonomy" id="5005"/>
    <lineage>
        <taxon>Eukaryota</taxon>
        <taxon>Fungi</taxon>
        <taxon>Dikarya</taxon>
        <taxon>Basidiomycota</taxon>
        <taxon>Pucciniomycotina</taxon>
        <taxon>Microbotryomycetes</taxon>
        <taxon>Sporidiobolales</taxon>
        <taxon>Sporidiobolaceae</taxon>
        <taxon>Sporobolomyces</taxon>
    </lineage>
</organism>
<sequence>MPAPTLPDILTATLPDVRPLASLLKSLSFKAVCLCRFGECARSPQADEGVACRSQRATVRIDAEGIRMTVEEGRSIQAHAYITRACFTAYTFILSADSPSACFSPLPSPPSPSSSSSSSSSSPPPPPEPRGAPYCQLTVSLSTMLECLNIFGNAGTAGGGNGFQTDQDGGERHGGGEGGWKRRRGRGSGDDEEGRGRAGGRGRDQGGADEGKQTSLRLSYAGIGEPLVMLLEESGTVTRCELTTYEPDGLLDLAFEDADRVQRLIMKSEWLRDALLELPPSSEKLTISFSPVGHRRATPSNRYRSRSRREGMGQHDEGGGEADEDEVPLFRLESVGTLGSTEMDYSDDRDILEVFECEFPIRNTTDEYGLVSFQFMIPLSGKGGAKASMADGRVAFVEFLCVALDDEY</sequence>
<evidence type="ECO:0000313" key="8">
    <source>
        <dbReference type="Proteomes" id="UP000243876"/>
    </source>
</evidence>
<gene>
    <name evidence="7" type="primary">SPOSA6832_02507</name>
</gene>
<feature type="compositionally biased region" description="Basic and acidic residues" evidence="6">
    <location>
        <begin position="201"/>
        <end position="212"/>
    </location>
</feature>
<protein>
    <submittedName>
        <fullName evidence="7">SPOSA6832_02507-mRNA-1:cds</fullName>
    </submittedName>
</protein>
<feature type="compositionally biased region" description="Basic residues" evidence="6">
    <location>
        <begin position="293"/>
        <end position="307"/>
    </location>
</feature>
<evidence type="ECO:0000313" key="7">
    <source>
        <dbReference type="EMBL" id="CEQ40850.1"/>
    </source>
</evidence>
<dbReference type="GO" id="GO:0008311">
    <property type="term" value="F:double-stranded DNA 3'-5' DNA exonuclease activity"/>
    <property type="evidence" value="ECO:0007669"/>
    <property type="project" value="InterPro"/>
</dbReference>
<keyword evidence="8" id="KW-1185">Reference proteome</keyword>
<feature type="region of interest" description="Disordered" evidence="6">
    <location>
        <begin position="159"/>
        <end position="214"/>
    </location>
</feature>
<evidence type="ECO:0000256" key="3">
    <source>
        <dbReference type="ARBA" id="ARBA00022763"/>
    </source>
</evidence>
<dbReference type="InterPro" id="IPR003021">
    <property type="entry name" value="Rad1_Rec1_Rad17"/>
</dbReference>
<comment type="similarity">
    <text evidence="2">Belongs to the rad1 family.</text>
</comment>
<dbReference type="GO" id="GO:0006281">
    <property type="term" value="P:DNA repair"/>
    <property type="evidence" value="ECO:0007669"/>
    <property type="project" value="UniProtKB-KW"/>
</dbReference>
<evidence type="ECO:0000256" key="5">
    <source>
        <dbReference type="ARBA" id="ARBA00023242"/>
    </source>
</evidence>
<dbReference type="GO" id="GO:0030896">
    <property type="term" value="C:checkpoint clamp complex"/>
    <property type="evidence" value="ECO:0007669"/>
    <property type="project" value="TreeGrafter"/>
</dbReference>
<dbReference type="Gene3D" id="3.70.10.10">
    <property type="match status" value="2"/>
</dbReference>
<dbReference type="PRINTS" id="PR01247">
    <property type="entry name" value="RECEXONCLASE"/>
</dbReference>
<evidence type="ECO:0000256" key="2">
    <source>
        <dbReference type="ARBA" id="ARBA00010991"/>
    </source>
</evidence>
<dbReference type="Proteomes" id="UP000243876">
    <property type="component" value="Unassembled WGS sequence"/>
</dbReference>
<proteinExistence type="inferred from homology"/>
<dbReference type="PRINTS" id="PR01245">
    <property type="entry name" value="RAD1REC1"/>
</dbReference>
<dbReference type="PANTHER" id="PTHR10870:SF0">
    <property type="entry name" value="CELL CYCLE CHECKPOINT PROTEIN RAD1"/>
    <property type="match status" value="1"/>
</dbReference>
<feature type="region of interest" description="Disordered" evidence="6">
    <location>
        <begin position="292"/>
        <end position="326"/>
    </location>
</feature>
<keyword evidence="3" id="KW-0227">DNA damage</keyword>
<dbReference type="AlphaFoldDB" id="A0A0D6EMK4"/>
<dbReference type="PANTHER" id="PTHR10870">
    <property type="entry name" value="CELL CYCLE CHECKPOINT PROTEIN RAD1"/>
    <property type="match status" value="1"/>
</dbReference>
<accession>A0A0D6EMK4</accession>
<evidence type="ECO:0000256" key="4">
    <source>
        <dbReference type="ARBA" id="ARBA00023204"/>
    </source>
</evidence>